<evidence type="ECO:0000313" key="8">
    <source>
        <dbReference type="EMBL" id="ORX57400.1"/>
    </source>
</evidence>
<organism evidence="8 9">
    <name type="scientific">Hesseltinella vesiculosa</name>
    <dbReference type="NCBI Taxonomy" id="101127"/>
    <lineage>
        <taxon>Eukaryota</taxon>
        <taxon>Fungi</taxon>
        <taxon>Fungi incertae sedis</taxon>
        <taxon>Mucoromycota</taxon>
        <taxon>Mucoromycotina</taxon>
        <taxon>Mucoromycetes</taxon>
        <taxon>Mucorales</taxon>
        <taxon>Cunninghamellaceae</taxon>
        <taxon>Hesseltinella</taxon>
    </lineage>
</organism>
<dbReference type="Pfam" id="PF00400">
    <property type="entry name" value="WD40"/>
    <property type="match status" value="5"/>
</dbReference>
<dbReference type="InterPro" id="IPR020472">
    <property type="entry name" value="WD40_PAC1"/>
</dbReference>
<dbReference type="InterPro" id="IPR019775">
    <property type="entry name" value="WD40_repeat_CS"/>
</dbReference>
<dbReference type="InterPro" id="IPR022052">
    <property type="entry name" value="Histone-bd_RBBP4-like_N"/>
</dbReference>
<dbReference type="STRING" id="101127.A0A1X2GML9"/>
<dbReference type="PRINTS" id="PR00320">
    <property type="entry name" value="GPROTEINBRPT"/>
</dbReference>
<dbReference type="PANTHER" id="PTHR22850">
    <property type="entry name" value="WD40 REPEAT FAMILY"/>
    <property type="match status" value="1"/>
</dbReference>
<protein>
    <submittedName>
        <fullName evidence="8">Retinoblastoma-binding protein 4</fullName>
    </submittedName>
</protein>
<evidence type="ECO:0000256" key="5">
    <source>
        <dbReference type="ARBA" id="ARBA00023242"/>
    </source>
</evidence>
<dbReference type="PROSITE" id="PS00678">
    <property type="entry name" value="WD_REPEATS_1"/>
    <property type="match status" value="2"/>
</dbReference>
<dbReference type="SUPFAM" id="SSF50978">
    <property type="entry name" value="WD40 repeat-like"/>
    <property type="match status" value="1"/>
</dbReference>
<keyword evidence="3" id="KW-0677">Repeat</keyword>
<dbReference type="Gene3D" id="2.130.10.10">
    <property type="entry name" value="YVTN repeat-like/Quinoprotein amine dehydrogenase"/>
    <property type="match status" value="1"/>
</dbReference>
<dbReference type="InterPro" id="IPR015943">
    <property type="entry name" value="WD40/YVTN_repeat-like_dom_sf"/>
</dbReference>
<evidence type="ECO:0000259" key="7">
    <source>
        <dbReference type="Pfam" id="PF12265"/>
    </source>
</evidence>
<evidence type="ECO:0000313" key="9">
    <source>
        <dbReference type="Proteomes" id="UP000242146"/>
    </source>
</evidence>
<dbReference type="AlphaFoldDB" id="A0A1X2GML9"/>
<reference evidence="8 9" key="1">
    <citation type="submission" date="2016-07" db="EMBL/GenBank/DDBJ databases">
        <title>Pervasive Adenine N6-methylation of Active Genes in Fungi.</title>
        <authorList>
            <consortium name="DOE Joint Genome Institute"/>
            <person name="Mondo S.J."/>
            <person name="Dannebaum R.O."/>
            <person name="Kuo R.C."/>
            <person name="Labutti K."/>
            <person name="Haridas S."/>
            <person name="Kuo A."/>
            <person name="Salamov A."/>
            <person name="Ahrendt S.R."/>
            <person name="Lipzen A."/>
            <person name="Sullivan W."/>
            <person name="Andreopoulos W.B."/>
            <person name="Clum A."/>
            <person name="Lindquist E."/>
            <person name="Daum C."/>
            <person name="Ramamoorthy G.K."/>
            <person name="Gryganskyi A."/>
            <person name="Culley D."/>
            <person name="Magnuson J.K."/>
            <person name="James T.Y."/>
            <person name="O'Malley M.A."/>
            <person name="Stajich J.E."/>
            <person name="Spatafora J.W."/>
            <person name="Visel A."/>
            <person name="Grigoriev I.V."/>
        </authorList>
    </citation>
    <scope>NUCLEOTIDE SEQUENCE [LARGE SCALE GENOMIC DNA]</scope>
    <source>
        <strain evidence="8 9">NRRL 3301</strain>
    </source>
</reference>
<accession>A0A1X2GML9</accession>
<gene>
    <name evidence="8" type="ORF">DM01DRAFT_1405973</name>
</gene>
<feature type="repeat" description="WD" evidence="6">
    <location>
        <begin position="173"/>
        <end position="209"/>
    </location>
</feature>
<proteinExistence type="predicted"/>
<evidence type="ECO:0000256" key="2">
    <source>
        <dbReference type="ARBA" id="ARBA00022574"/>
    </source>
</evidence>
<dbReference type="InterPro" id="IPR001680">
    <property type="entry name" value="WD40_rpt"/>
</dbReference>
<dbReference type="InterPro" id="IPR050459">
    <property type="entry name" value="WD_repeat_RBAP46/RBAP48/MSI1"/>
</dbReference>
<keyword evidence="9" id="KW-1185">Reference proteome</keyword>
<evidence type="ECO:0000256" key="3">
    <source>
        <dbReference type="ARBA" id="ARBA00022737"/>
    </source>
</evidence>
<feature type="domain" description="Histone-binding protein RBBP4-like N-terminal" evidence="7">
    <location>
        <begin position="17"/>
        <end position="86"/>
    </location>
</feature>
<feature type="repeat" description="WD" evidence="6">
    <location>
        <begin position="313"/>
        <end position="347"/>
    </location>
</feature>
<keyword evidence="4" id="KW-0156">Chromatin regulator</keyword>
<dbReference type="Proteomes" id="UP000242146">
    <property type="component" value="Unassembled WGS sequence"/>
</dbReference>
<feature type="repeat" description="WD" evidence="6">
    <location>
        <begin position="225"/>
        <end position="267"/>
    </location>
</feature>
<comment type="caution">
    <text evidence="8">The sequence shown here is derived from an EMBL/GenBank/DDBJ whole genome shotgun (WGS) entry which is preliminary data.</text>
</comment>
<dbReference type="PROSITE" id="PS50082">
    <property type="entry name" value="WD_REPEATS_2"/>
    <property type="match status" value="5"/>
</dbReference>
<dbReference type="EMBL" id="MCGT01000008">
    <property type="protein sequence ID" value="ORX57400.1"/>
    <property type="molecule type" value="Genomic_DNA"/>
</dbReference>
<keyword evidence="2 6" id="KW-0853">WD repeat</keyword>
<evidence type="ECO:0000256" key="6">
    <source>
        <dbReference type="PROSITE-ProRule" id="PRU00221"/>
    </source>
</evidence>
<dbReference type="InterPro" id="IPR036322">
    <property type="entry name" value="WD40_repeat_dom_sf"/>
</dbReference>
<dbReference type="GO" id="GO:0006325">
    <property type="term" value="P:chromatin organization"/>
    <property type="evidence" value="ECO:0007669"/>
    <property type="project" value="UniProtKB-KW"/>
</dbReference>
<comment type="subcellular location">
    <subcellularLocation>
        <location evidence="1">Nucleus</location>
    </subcellularLocation>
</comment>
<sequence length="420" mass="47718">MSTVEEGISAREQEINKEYRYWKKNTPFLYDTLVTKALDWPSLTCQWLPDVETREDKDYQIHRMILGTHTNAEEPNYLQIAEVQLPLPSVDIDTRKYDDITNEIGGYGGFNDAHIKITQKIVHEGEVNRARYQYNNPNIIATKSPSGDVYVFDRTTYASFPKENEAFQPALFLKGHSKEGYGLAWNPHGSHANHLLSAGFDGLICHWDIGLASQGHHDLEASAVYRGHAGPVEDVAWHFGLDTIFASVGDDKKLMIWDTRQSQRPMHDILAHEAEVNGVDFNKHNEYLLATGSGDKTAALWDLRNLKYKLHQLKHHQDEVFQIAWSPHDETILATASSDRRVMVWDLARMNDPKDDFGAPAELLFMHGGHTNKISDFNWHPGHPWTLASAAEDNVVQVWKIAASIYRQPNLPSPAEAMEE</sequence>
<dbReference type="PROSITE" id="PS50294">
    <property type="entry name" value="WD_REPEATS_REGION"/>
    <property type="match status" value="4"/>
</dbReference>
<dbReference type="GO" id="GO:0005634">
    <property type="term" value="C:nucleus"/>
    <property type="evidence" value="ECO:0007669"/>
    <property type="project" value="UniProtKB-SubCell"/>
</dbReference>
<feature type="repeat" description="WD" evidence="6">
    <location>
        <begin position="269"/>
        <end position="305"/>
    </location>
</feature>
<dbReference type="SMART" id="SM00320">
    <property type="entry name" value="WD40"/>
    <property type="match status" value="6"/>
</dbReference>
<evidence type="ECO:0000256" key="4">
    <source>
        <dbReference type="ARBA" id="ARBA00022853"/>
    </source>
</evidence>
<dbReference type="OrthoDB" id="427795at2759"/>
<dbReference type="Pfam" id="PF12265">
    <property type="entry name" value="CAF1C_H4-bd"/>
    <property type="match status" value="1"/>
</dbReference>
<evidence type="ECO:0000256" key="1">
    <source>
        <dbReference type="ARBA" id="ARBA00004123"/>
    </source>
</evidence>
<feature type="repeat" description="WD" evidence="6">
    <location>
        <begin position="367"/>
        <end position="401"/>
    </location>
</feature>
<name>A0A1X2GML9_9FUNG</name>
<keyword evidence="5" id="KW-0539">Nucleus</keyword>